<evidence type="ECO:0000256" key="1">
    <source>
        <dbReference type="SAM" id="SignalP"/>
    </source>
</evidence>
<evidence type="ECO:0000313" key="3">
    <source>
        <dbReference type="Proteomes" id="UP000552683"/>
    </source>
</evidence>
<proteinExistence type="predicted"/>
<dbReference type="EMBL" id="JACLZK010000001">
    <property type="protein sequence ID" value="MBC2882820.1"/>
    <property type="molecule type" value="Genomic_DNA"/>
</dbReference>
<dbReference type="PIRSF" id="PIRSF011444">
    <property type="entry name" value="DUF1287"/>
    <property type="match status" value="1"/>
</dbReference>
<protein>
    <submittedName>
        <fullName evidence="2">DUF1287 domain-containing protein</fullName>
    </submittedName>
</protein>
<organism evidence="2 3">
    <name type="scientific">Campylobacter massiliensis</name>
    <dbReference type="NCBI Taxonomy" id="2762557"/>
    <lineage>
        <taxon>Bacteria</taxon>
        <taxon>Pseudomonadati</taxon>
        <taxon>Campylobacterota</taxon>
        <taxon>Epsilonproteobacteria</taxon>
        <taxon>Campylobacterales</taxon>
        <taxon>Campylobacteraceae</taxon>
        <taxon>Campylobacter</taxon>
    </lineage>
</organism>
<dbReference type="Proteomes" id="UP000552683">
    <property type="component" value="Unassembled WGS sequence"/>
</dbReference>
<feature type="signal peptide" evidence="1">
    <location>
        <begin position="1"/>
        <end position="19"/>
    </location>
</feature>
<gene>
    <name evidence="2" type="ORF">H7R39_06060</name>
</gene>
<name>A0A842J7R7_9BACT</name>
<dbReference type="RefSeq" id="WP_185898380.1">
    <property type="nucleotide sequence ID" value="NZ_JACLZK010000001.1"/>
</dbReference>
<keyword evidence="3" id="KW-1185">Reference proteome</keyword>
<dbReference type="Pfam" id="PF06940">
    <property type="entry name" value="DUF1287"/>
    <property type="match status" value="1"/>
</dbReference>
<keyword evidence="1" id="KW-0732">Signal</keyword>
<dbReference type="InterPro" id="IPR009706">
    <property type="entry name" value="DUF1287"/>
</dbReference>
<evidence type="ECO:0000313" key="2">
    <source>
        <dbReference type="EMBL" id="MBC2882820.1"/>
    </source>
</evidence>
<feature type="chain" id="PRO_5032565529" evidence="1">
    <location>
        <begin position="20"/>
        <end position="184"/>
    </location>
</feature>
<accession>A0A842J7R7</accession>
<sequence length="184" mass="20980">MKIWSKILLLALTANFAFAFSAEKLVQDARAQVGRTLFYDPSYERLAYPMGDVDMIRGVCTDVVVRALRGQDIDLQRLIHEDMSANFNAYPKNWGAKKTDKNIDHRRVPNIATYLKRKGYETKGEFRTGDIVTWRLDNGRPHIGIVSDKFAANKNPLVIHNIGLGAQEEDVLNVYEITGHFRIK</sequence>
<reference evidence="2 3" key="1">
    <citation type="submission" date="2020-08" db="EMBL/GenBank/DDBJ databases">
        <title>Complete genome and description of Campylobacter massiliensis Marseille-Q3452 sp. nov.</title>
        <authorList>
            <person name="Antezack A."/>
        </authorList>
    </citation>
    <scope>NUCLEOTIDE SEQUENCE [LARGE SCALE GENOMIC DNA]</scope>
    <source>
        <strain evidence="2 3">Marseille-Q3452</strain>
    </source>
</reference>
<comment type="caution">
    <text evidence="2">The sequence shown here is derived from an EMBL/GenBank/DDBJ whole genome shotgun (WGS) entry which is preliminary data.</text>
</comment>
<dbReference type="AlphaFoldDB" id="A0A842J7R7"/>